<dbReference type="Gene3D" id="2.70.70.10">
    <property type="entry name" value="Glucose Permease (Domain IIA)"/>
    <property type="match status" value="1"/>
</dbReference>
<organism evidence="2 3">
    <name type="scientific">Porphyromonas levii</name>
    <dbReference type="NCBI Taxonomy" id="28114"/>
    <lineage>
        <taxon>Bacteria</taxon>
        <taxon>Pseudomonadati</taxon>
        <taxon>Bacteroidota</taxon>
        <taxon>Bacteroidia</taxon>
        <taxon>Bacteroidales</taxon>
        <taxon>Porphyromonadaceae</taxon>
        <taxon>Porphyromonas</taxon>
    </lineage>
</organism>
<protein>
    <submittedName>
        <fullName evidence="2">M23 family metallopeptidase</fullName>
    </submittedName>
</protein>
<accession>A0A4Y8WNW0</accession>
<dbReference type="InterPro" id="IPR016047">
    <property type="entry name" value="M23ase_b-sheet_dom"/>
</dbReference>
<dbReference type="Proteomes" id="UP000297225">
    <property type="component" value="Unassembled WGS sequence"/>
</dbReference>
<keyword evidence="3" id="KW-1185">Reference proteome</keyword>
<dbReference type="RefSeq" id="WP_134849274.1">
    <property type="nucleotide sequence ID" value="NZ_CP197400.1"/>
</dbReference>
<dbReference type="SUPFAM" id="SSF51261">
    <property type="entry name" value="Duplicated hybrid motif"/>
    <property type="match status" value="1"/>
</dbReference>
<feature type="domain" description="M23ase beta-sheet core" evidence="1">
    <location>
        <begin position="91"/>
        <end position="184"/>
    </location>
</feature>
<dbReference type="PANTHER" id="PTHR21666">
    <property type="entry name" value="PEPTIDASE-RELATED"/>
    <property type="match status" value="1"/>
</dbReference>
<dbReference type="CDD" id="cd12797">
    <property type="entry name" value="M23_peptidase"/>
    <property type="match status" value="1"/>
</dbReference>
<dbReference type="OrthoDB" id="9810477at2"/>
<sequence length="261" mass="29254">MKPLLLSILLLLIANTSEAQFFTIRSSQPTKTSTAIEVKEAPKGEELSSAKVEQTNIFKQEIFQCSLPLDRELYLTSPYGYRQDPFTGKSKFHHGLDLQCNNDKVLAMFPGKVVKVGKNKGYGNYIVITHKVFEVTYGHLEYALVEKGDFVNPGTIVGISGNTGRSTGPHLHLEIKYRGKKCDPLPLLAFIDKTVKIQNKIKDNIMNEEKKTMTALAHVQEAYSEEFIAFLKANGKPSSEESALLFLELKEKEILTLEQEA</sequence>
<dbReference type="Pfam" id="PF01551">
    <property type="entry name" value="Peptidase_M23"/>
    <property type="match status" value="1"/>
</dbReference>
<dbReference type="EMBL" id="SPNC01000077">
    <property type="protein sequence ID" value="TFH94903.1"/>
    <property type="molecule type" value="Genomic_DNA"/>
</dbReference>
<evidence type="ECO:0000313" key="3">
    <source>
        <dbReference type="Proteomes" id="UP000297225"/>
    </source>
</evidence>
<gene>
    <name evidence="2" type="ORF">E4P47_05765</name>
</gene>
<comment type="caution">
    <text evidence="2">The sequence shown here is derived from an EMBL/GenBank/DDBJ whole genome shotgun (WGS) entry which is preliminary data.</text>
</comment>
<evidence type="ECO:0000259" key="1">
    <source>
        <dbReference type="Pfam" id="PF01551"/>
    </source>
</evidence>
<dbReference type="InterPro" id="IPR050570">
    <property type="entry name" value="Cell_wall_metabolism_enzyme"/>
</dbReference>
<name>A0A4Y8WNW0_9PORP</name>
<dbReference type="InterPro" id="IPR011055">
    <property type="entry name" value="Dup_hybrid_motif"/>
</dbReference>
<dbReference type="PANTHER" id="PTHR21666:SF270">
    <property type="entry name" value="MUREIN HYDROLASE ACTIVATOR ENVC"/>
    <property type="match status" value="1"/>
</dbReference>
<dbReference type="AlphaFoldDB" id="A0A4Y8WNW0"/>
<proteinExistence type="predicted"/>
<dbReference type="GO" id="GO:0004222">
    <property type="term" value="F:metalloendopeptidase activity"/>
    <property type="evidence" value="ECO:0007669"/>
    <property type="project" value="TreeGrafter"/>
</dbReference>
<evidence type="ECO:0000313" key="2">
    <source>
        <dbReference type="EMBL" id="TFH94903.1"/>
    </source>
</evidence>
<reference evidence="2 3" key="1">
    <citation type="submission" date="2019-03" db="EMBL/GenBank/DDBJ databases">
        <title>Porphyromonas levii Isolated from the Uterus of Dairy Cows.</title>
        <authorList>
            <person name="Francis A.M."/>
        </authorList>
    </citation>
    <scope>NUCLEOTIDE SEQUENCE [LARGE SCALE GENOMIC DNA]</scope>
    <source>
        <strain evidence="2 3">AF5678</strain>
    </source>
</reference>